<name>A0A1F5ZMM2_9BACT</name>
<dbReference type="InterPro" id="IPR036388">
    <property type="entry name" value="WH-like_DNA-bd_sf"/>
</dbReference>
<reference evidence="2 3" key="1">
    <citation type="journal article" date="2016" name="Nat. Commun.">
        <title>Thousands of microbial genomes shed light on interconnected biogeochemical processes in an aquifer system.</title>
        <authorList>
            <person name="Anantharaman K."/>
            <person name="Brown C.T."/>
            <person name="Hug L.A."/>
            <person name="Sharon I."/>
            <person name="Castelle C.J."/>
            <person name="Probst A.J."/>
            <person name="Thomas B.C."/>
            <person name="Singh A."/>
            <person name="Wilkins M.J."/>
            <person name="Karaoz U."/>
            <person name="Brodie E.L."/>
            <person name="Williams K.H."/>
            <person name="Hubbard S.S."/>
            <person name="Banfield J.F."/>
        </authorList>
    </citation>
    <scope>NUCLEOTIDE SEQUENCE [LARGE SCALE GENOMIC DNA]</scope>
</reference>
<accession>A0A1F5ZMM2</accession>
<evidence type="ECO:0000259" key="1">
    <source>
        <dbReference type="Pfam" id="PF01978"/>
    </source>
</evidence>
<feature type="domain" description="Transcription regulator TrmB N-terminal" evidence="1">
    <location>
        <begin position="8"/>
        <end position="60"/>
    </location>
</feature>
<protein>
    <recommendedName>
        <fullName evidence="1">Transcription regulator TrmB N-terminal domain-containing protein</fullName>
    </recommendedName>
</protein>
<dbReference type="Gene3D" id="1.10.10.10">
    <property type="entry name" value="Winged helix-like DNA-binding domain superfamily/Winged helix DNA-binding domain"/>
    <property type="match status" value="1"/>
</dbReference>
<dbReference type="EMBL" id="MFJJ01000042">
    <property type="protein sequence ID" value="OGG13575.1"/>
    <property type="molecule type" value="Genomic_DNA"/>
</dbReference>
<comment type="caution">
    <text evidence="2">The sequence shown here is derived from an EMBL/GenBank/DDBJ whole genome shotgun (WGS) entry which is preliminary data.</text>
</comment>
<evidence type="ECO:0000313" key="3">
    <source>
        <dbReference type="Proteomes" id="UP000177416"/>
    </source>
</evidence>
<gene>
    <name evidence="2" type="ORF">A2875_01075</name>
</gene>
<dbReference type="Proteomes" id="UP000177416">
    <property type="component" value="Unassembled WGS sequence"/>
</dbReference>
<dbReference type="Pfam" id="PF01978">
    <property type="entry name" value="TrmB"/>
    <property type="match status" value="1"/>
</dbReference>
<organism evidence="2 3">
    <name type="scientific">Candidatus Gottesmanbacteria bacterium RIFCSPHIGHO2_01_FULL_46_14</name>
    <dbReference type="NCBI Taxonomy" id="1798380"/>
    <lineage>
        <taxon>Bacteria</taxon>
        <taxon>Candidatus Gottesmaniibacteriota</taxon>
    </lineage>
</organism>
<dbReference type="AlphaFoldDB" id="A0A1F5ZMM2"/>
<dbReference type="InterPro" id="IPR002831">
    <property type="entry name" value="Tscrpt_reg_TrmB_N"/>
</dbReference>
<evidence type="ECO:0000313" key="2">
    <source>
        <dbReference type="EMBL" id="OGG13575.1"/>
    </source>
</evidence>
<sequence length="248" mass="27989">MIQDIFSQFHLDQKETGAFLELVKLGASPVSVWAKHAGINRSSMYVIMDRLMSAGLVTIFAHRGIMHAQAVAVSTLPSLLEAKQKDIEEAKRTVSAKLPELLALEKTNAIVPKIQFFEGKHRVEAMYEEVLKERSFTAFFHPGRVKATMPEYFHKIPQAIKANGGRAKELLVRCREALEYKRLYASTRHAISILPEGVTFSSDTIITKQKIYLVGYGKDTIVGTEIWNSELSQTQSVLFDLLWDTYGR</sequence>
<proteinExistence type="predicted"/>